<accession>A0A4U6QM56</accession>
<keyword evidence="2" id="KW-1185">Reference proteome</keyword>
<gene>
    <name evidence="1" type="ORF">FDO65_08890</name>
</gene>
<dbReference type="Proteomes" id="UP000306985">
    <property type="component" value="Unassembled WGS sequence"/>
</dbReference>
<evidence type="ECO:0000313" key="1">
    <source>
        <dbReference type="EMBL" id="TKV61653.1"/>
    </source>
</evidence>
<proteinExistence type="predicted"/>
<comment type="caution">
    <text evidence="1">The sequence shown here is derived from an EMBL/GenBank/DDBJ whole genome shotgun (WGS) entry which is preliminary data.</text>
</comment>
<reference evidence="1 2" key="1">
    <citation type="submission" date="2019-05" db="EMBL/GenBank/DDBJ databases">
        <title>Nakamurella sp. N5BH11, whole genome shotgun sequence.</title>
        <authorList>
            <person name="Tuo L."/>
        </authorList>
    </citation>
    <scope>NUCLEOTIDE SEQUENCE [LARGE SCALE GENOMIC DNA]</scope>
    <source>
        <strain evidence="1 2">N5BH11</strain>
    </source>
</reference>
<organism evidence="1 2">
    <name type="scientific">Nakamurella flava</name>
    <dbReference type="NCBI Taxonomy" id="2576308"/>
    <lineage>
        <taxon>Bacteria</taxon>
        <taxon>Bacillati</taxon>
        <taxon>Actinomycetota</taxon>
        <taxon>Actinomycetes</taxon>
        <taxon>Nakamurellales</taxon>
        <taxon>Nakamurellaceae</taxon>
        <taxon>Nakamurella</taxon>
    </lineage>
</organism>
<name>A0A4U6QM56_9ACTN</name>
<dbReference type="AlphaFoldDB" id="A0A4U6QM56"/>
<protein>
    <submittedName>
        <fullName evidence="1">Uncharacterized protein</fullName>
    </submittedName>
</protein>
<dbReference type="EMBL" id="SZZH01000001">
    <property type="protein sequence ID" value="TKV61653.1"/>
    <property type="molecule type" value="Genomic_DNA"/>
</dbReference>
<dbReference type="RefSeq" id="WP_137448958.1">
    <property type="nucleotide sequence ID" value="NZ_SZZH01000001.1"/>
</dbReference>
<evidence type="ECO:0000313" key="2">
    <source>
        <dbReference type="Proteomes" id="UP000306985"/>
    </source>
</evidence>
<sequence length="100" mass="10358">MTSATGPGLPADDLLRRLRAWPAASWGHGERVARTRAALRELADLAGQARGRPAPPVPELAVTALADQLAVLLADAVRAGAPPAEIGRVRTDLSHDLGLG</sequence>